<dbReference type="PANTHER" id="PTHR23150:SF19">
    <property type="entry name" value="FORMYLGLYCINE-GENERATING ENZYME"/>
    <property type="match status" value="1"/>
</dbReference>
<gene>
    <name evidence="3" type="ORF">F6J89_30675</name>
</gene>
<protein>
    <submittedName>
        <fullName evidence="3">Formylglycine-generating enzyme family protein</fullName>
    </submittedName>
</protein>
<dbReference type="SUPFAM" id="SSF56436">
    <property type="entry name" value="C-type lectin-like"/>
    <property type="match status" value="1"/>
</dbReference>
<feature type="domain" description="Sulfatase-modifying factor enzyme-like" evidence="2">
    <location>
        <begin position="128"/>
        <end position="254"/>
    </location>
</feature>
<sequence length="260" mass="29708">MRLYLKGSQEYLTPVLFNKSELLYSPDSSNKQSSNQSRRNRSNISTQKFESKSISIISSNNKLENLHLTLDTSLTSRQVTVITPKSQQLPLQVFNFDVVTLDAKGKESRIIRKQAEHFTEDLGSNTVMEMVWIPGGTFLMGSTETEIGQRKNEIPQHSVTVQPFLMSKYPINQLQWKAVASLPKVHRDLEINPSHFKDADRPVEQVSWHDAVEFCARLSSKTEHEYRLPTEAEWEYACRAGTTTPFHFGETITPNLANYD</sequence>
<feature type="compositionally biased region" description="Low complexity" evidence="1">
    <location>
        <begin position="28"/>
        <end position="46"/>
    </location>
</feature>
<evidence type="ECO:0000256" key="1">
    <source>
        <dbReference type="SAM" id="MobiDB-lite"/>
    </source>
</evidence>
<dbReference type="InterPro" id="IPR016187">
    <property type="entry name" value="CTDL_fold"/>
</dbReference>
<comment type="caution">
    <text evidence="3">The sequence shown here is derived from an EMBL/GenBank/DDBJ whole genome shotgun (WGS) entry which is preliminary data.</text>
</comment>
<evidence type="ECO:0000313" key="3">
    <source>
        <dbReference type="EMBL" id="NER31854.1"/>
    </source>
</evidence>
<feature type="non-terminal residue" evidence="3">
    <location>
        <position position="260"/>
    </location>
</feature>
<dbReference type="GO" id="GO:0120147">
    <property type="term" value="F:formylglycine-generating oxidase activity"/>
    <property type="evidence" value="ECO:0007669"/>
    <property type="project" value="TreeGrafter"/>
</dbReference>
<dbReference type="InterPro" id="IPR005532">
    <property type="entry name" value="SUMF_dom"/>
</dbReference>
<proteinExistence type="predicted"/>
<dbReference type="AlphaFoldDB" id="A0A6B3NNQ8"/>
<dbReference type="EMBL" id="JAAHFQ010000961">
    <property type="protein sequence ID" value="NER31854.1"/>
    <property type="molecule type" value="Genomic_DNA"/>
</dbReference>
<name>A0A6B3NNQ8_9CYAN</name>
<reference evidence="3" key="1">
    <citation type="submission" date="2019-11" db="EMBL/GenBank/DDBJ databases">
        <title>Genomic insights into an expanded diversity of filamentous marine cyanobacteria reveals the extraordinary biosynthetic potential of Moorea and Okeania.</title>
        <authorList>
            <person name="Ferreira Leao T."/>
            <person name="Wang M."/>
            <person name="Moss N."/>
            <person name="Da Silva R."/>
            <person name="Sanders J."/>
            <person name="Nurk S."/>
            <person name="Gurevich A."/>
            <person name="Humphrey G."/>
            <person name="Reher R."/>
            <person name="Zhu Q."/>
            <person name="Belda-Ferre P."/>
            <person name="Glukhov E."/>
            <person name="Rex R."/>
            <person name="Dorrestein P.C."/>
            <person name="Knight R."/>
            <person name="Pevzner P."/>
            <person name="Gerwick W.H."/>
            <person name="Gerwick L."/>
        </authorList>
    </citation>
    <scope>NUCLEOTIDE SEQUENCE</scope>
    <source>
        <strain evidence="3">SIO1C4</strain>
    </source>
</reference>
<dbReference type="PANTHER" id="PTHR23150">
    <property type="entry name" value="SULFATASE MODIFYING FACTOR 1, 2"/>
    <property type="match status" value="1"/>
</dbReference>
<dbReference type="Gene3D" id="3.90.1580.10">
    <property type="entry name" value="paralog of FGE (formylglycine-generating enzyme)"/>
    <property type="match status" value="1"/>
</dbReference>
<feature type="region of interest" description="Disordered" evidence="1">
    <location>
        <begin position="26"/>
        <end position="46"/>
    </location>
</feature>
<dbReference type="InterPro" id="IPR042095">
    <property type="entry name" value="SUMF_sf"/>
</dbReference>
<accession>A0A6B3NNQ8</accession>
<organism evidence="3">
    <name type="scientific">Symploca sp. SIO1C4</name>
    <dbReference type="NCBI Taxonomy" id="2607765"/>
    <lineage>
        <taxon>Bacteria</taxon>
        <taxon>Bacillati</taxon>
        <taxon>Cyanobacteriota</taxon>
        <taxon>Cyanophyceae</taxon>
        <taxon>Coleofasciculales</taxon>
        <taxon>Coleofasciculaceae</taxon>
        <taxon>Symploca</taxon>
    </lineage>
</organism>
<dbReference type="InterPro" id="IPR051043">
    <property type="entry name" value="Sulfatase_Mod_Factor_Kinase"/>
</dbReference>
<dbReference type="Pfam" id="PF03781">
    <property type="entry name" value="FGE-sulfatase"/>
    <property type="match status" value="1"/>
</dbReference>
<evidence type="ECO:0000259" key="2">
    <source>
        <dbReference type="Pfam" id="PF03781"/>
    </source>
</evidence>